<dbReference type="InterPro" id="IPR019421">
    <property type="entry name" value="7TM_GPCR_serpentine_rcpt_Srd"/>
</dbReference>
<evidence type="ECO:0000256" key="2">
    <source>
        <dbReference type="ARBA" id="ARBA00009166"/>
    </source>
</evidence>
<comment type="subcellular location">
    <subcellularLocation>
        <location evidence="1">Membrane</location>
        <topology evidence="1">Multi-pass membrane protein</topology>
    </subcellularLocation>
</comment>
<protein>
    <submittedName>
        <fullName evidence="7">Uncharacterized protein</fullName>
    </submittedName>
</protein>
<evidence type="ECO:0000256" key="6">
    <source>
        <dbReference type="SAM" id="Phobius"/>
    </source>
</evidence>
<feature type="transmembrane region" description="Helical" evidence="6">
    <location>
        <begin position="77"/>
        <end position="101"/>
    </location>
</feature>
<keyword evidence="5 6" id="KW-0472">Membrane</keyword>
<organism evidence="7 8">
    <name type="scientific">Caenorhabditis japonica</name>
    <dbReference type="NCBI Taxonomy" id="281687"/>
    <lineage>
        <taxon>Eukaryota</taxon>
        <taxon>Metazoa</taxon>
        <taxon>Ecdysozoa</taxon>
        <taxon>Nematoda</taxon>
        <taxon>Chromadorea</taxon>
        <taxon>Rhabditida</taxon>
        <taxon>Rhabditina</taxon>
        <taxon>Rhabditomorpha</taxon>
        <taxon>Rhabditoidea</taxon>
        <taxon>Rhabditidae</taxon>
        <taxon>Peloderinae</taxon>
        <taxon>Caenorhabditis</taxon>
    </lineage>
</organism>
<dbReference type="PANTHER" id="PTHR22945">
    <property type="entry name" value="SERPENTINE RECEPTOR, CLASS D DELTA"/>
    <property type="match status" value="1"/>
</dbReference>
<comment type="similarity">
    <text evidence="2">Belongs to the nematode receptor-like protein srd family.</text>
</comment>
<feature type="transmembrane region" description="Helical" evidence="6">
    <location>
        <begin position="28"/>
        <end position="51"/>
    </location>
</feature>
<evidence type="ECO:0000313" key="8">
    <source>
        <dbReference type="Proteomes" id="UP000005237"/>
    </source>
</evidence>
<feature type="transmembrane region" description="Helical" evidence="6">
    <location>
        <begin position="113"/>
        <end position="134"/>
    </location>
</feature>
<accession>A0A8R1IEK1</accession>
<evidence type="ECO:0000256" key="4">
    <source>
        <dbReference type="ARBA" id="ARBA00022989"/>
    </source>
</evidence>
<keyword evidence="4 6" id="KW-1133">Transmembrane helix</keyword>
<evidence type="ECO:0000256" key="1">
    <source>
        <dbReference type="ARBA" id="ARBA00004141"/>
    </source>
</evidence>
<evidence type="ECO:0000256" key="5">
    <source>
        <dbReference type="ARBA" id="ARBA00023136"/>
    </source>
</evidence>
<keyword evidence="8" id="KW-1185">Reference proteome</keyword>
<dbReference type="EnsemblMetazoa" id="CJA31287.1">
    <property type="protein sequence ID" value="CJA31287.1"/>
    <property type="gene ID" value="WBGene00207134"/>
</dbReference>
<reference evidence="8" key="1">
    <citation type="submission" date="2010-08" db="EMBL/GenBank/DDBJ databases">
        <authorList>
            <consortium name="Caenorhabditis japonica Sequencing Consortium"/>
            <person name="Wilson R.K."/>
        </authorList>
    </citation>
    <scope>NUCLEOTIDE SEQUENCE [LARGE SCALE GENOMIC DNA]</scope>
    <source>
        <strain evidence="8">DF5081</strain>
    </source>
</reference>
<evidence type="ECO:0000256" key="3">
    <source>
        <dbReference type="ARBA" id="ARBA00022692"/>
    </source>
</evidence>
<evidence type="ECO:0000313" key="7">
    <source>
        <dbReference type="EnsemblMetazoa" id="CJA31287.1"/>
    </source>
</evidence>
<dbReference type="Proteomes" id="UP000005237">
    <property type="component" value="Unassembled WGS sequence"/>
</dbReference>
<reference evidence="7" key="2">
    <citation type="submission" date="2022-06" db="UniProtKB">
        <authorList>
            <consortium name="EnsemblMetazoa"/>
        </authorList>
    </citation>
    <scope>IDENTIFICATION</scope>
    <source>
        <strain evidence="7">DF5081</strain>
    </source>
</reference>
<dbReference type="PANTHER" id="PTHR22945:SF90">
    <property type="entry name" value="G_PROTEIN_RECEP_F1_2 DOMAIN-CONTAINING PROTEIN"/>
    <property type="match status" value="1"/>
</dbReference>
<sequence>MIEILHQKFPQYNLTGQTVSGTKDIMCFSALFTILHMTLPISPVYTCILILRRKIISRLSFKGVNITKDTKNLHSQLLMALTYQAIIPSINLVSISSYAIGQLGLYNHPALEYFTFTSVLFVPLLSPLASFIFVSHYRKFIRRKVFKIAKIEPTETSVAATYYNNSIQNSG</sequence>
<proteinExistence type="inferred from homology"/>
<dbReference type="GO" id="GO:0016020">
    <property type="term" value="C:membrane"/>
    <property type="evidence" value="ECO:0007669"/>
    <property type="project" value="UniProtKB-SubCell"/>
</dbReference>
<name>A0A8R1IEK1_CAEJA</name>
<dbReference type="Pfam" id="PF10317">
    <property type="entry name" value="7TM_GPCR_Srd"/>
    <property type="match status" value="1"/>
</dbReference>
<dbReference type="AlphaFoldDB" id="A0A8R1IEK1"/>
<dbReference type="InterPro" id="IPR050920">
    <property type="entry name" value="Nematode_rcpt-like_delta"/>
</dbReference>
<keyword evidence="3 6" id="KW-0812">Transmembrane</keyword>